<comment type="caution">
    <text evidence="1">The sequence shown here is derived from an EMBL/GenBank/DDBJ whole genome shotgun (WGS) entry which is preliminary data.</text>
</comment>
<dbReference type="RefSeq" id="WP_377382107.1">
    <property type="nucleotide sequence ID" value="NZ_JBHSSW010000066.1"/>
</dbReference>
<sequence>MLPLALDLPTEAETKDLACILAELHTNRGFRIRGGETADRVETNAFFDMRDCLHIAEKLVLQAEATSPEDSVPTIIHFNIALGLSADENAVDDIQKKYHACSEQSVFAPSNLLMLRTEKWLGSRDEMWAVATKYTEAPPNSAWYALRAKALIEDSLWFSAFEDDRDAIKSYRQLRRDGTFQEELKAIEAKFWEGLETSTPPASEKLFAHNHFAWILYQFGMEEDARRHFEVIGPILTYQPWCYSFPPDENPIASLNKIRKRLSLPPFLA</sequence>
<dbReference type="Proteomes" id="UP001596303">
    <property type="component" value="Unassembled WGS sequence"/>
</dbReference>
<reference evidence="2" key="1">
    <citation type="journal article" date="2019" name="Int. J. Syst. Evol. Microbiol.">
        <title>The Global Catalogue of Microorganisms (GCM) 10K type strain sequencing project: providing services to taxonomists for standard genome sequencing and annotation.</title>
        <authorList>
            <consortium name="The Broad Institute Genomics Platform"/>
            <consortium name="The Broad Institute Genome Sequencing Center for Infectious Disease"/>
            <person name="Wu L."/>
            <person name="Ma J."/>
        </authorList>
    </citation>
    <scope>NUCLEOTIDE SEQUENCE [LARGE SCALE GENOMIC DNA]</scope>
    <source>
        <strain evidence="2">CGMCC-1.15741</strain>
    </source>
</reference>
<evidence type="ECO:0000313" key="2">
    <source>
        <dbReference type="Proteomes" id="UP001596303"/>
    </source>
</evidence>
<proteinExistence type="predicted"/>
<evidence type="ECO:0008006" key="3">
    <source>
        <dbReference type="Google" id="ProtNLM"/>
    </source>
</evidence>
<accession>A0ABW1SEX2</accession>
<protein>
    <recommendedName>
        <fullName evidence="3">DUF4034 domain-containing protein</fullName>
    </recommendedName>
</protein>
<organism evidence="1 2">
    <name type="scientific">Ponticaulis profundi</name>
    <dbReference type="NCBI Taxonomy" id="2665222"/>
    <lineage>
        <taxon>Bacteria</taxon>
        <taxon>Pseudomonadati</taxon>
        <taxon>Pseudomonadota</taxon>
        <taxon>Alphaproteobacteria</taxon>
        <taxon>Hyphomonadales</taxon>
        <taxon>Hyphomonadaceae</taxon>
        <taxon>Ponticaulis</taxon>
    </lineage>
</organism>
<gene>
    <name evidence="1" type="ORF">ACFQDM_18805</name>
</gene>
<name>A0ABW1SEX2_9PROT</name>
<keyword evidence="2" id="KW-1185">Reference proteome</keyword>
<evidence type="ECO:0000313" key="1">
    <source>
        <dbReference type="EMBL" id="MFC6200130.1"/>
    </source>
</evidence>
<dbReference type="EMBL" id="JBHSSW010000066">
    <property type="protein sequence ID" value="MFC6200130.1"/>
    <property type="molecule type" value="Genomic_DNA"/>
</dbReference>